<feature type="transmembrane region" description="Helical" evidence="6">
    <location>
        <begin position="286"/>
        <end position="304"/>
    </location>
</feature>
<feature type="transmembrane region" description="Helical" evidence="6">
    <location>
        <begin position="38"/>
        <end position="56"/>
    </location>
</feature>
<feature type="transmembrane region" description="Helical" evidence="6">
    <location>
        <begin position="381"/>
        <end position="400"/>
    </location>
</feature>
<proteinExistence type="predicted"/>
<accession>A0A1F7VCW7</accession>
<dbReference type="Pfam" id="PF01943">
    <property type="entry name" value="Polysacc_synt"/>
    <property type="match status" value="1"/>
</dbReference>
<dbReference type="Proteomes" id="UP000178264">
    <property type="component" value="Unassembled WGS sequence"/>
</dbReference>
<evidence type="ECO:0000256" key="3">
    <source>
        <dbReference type="ARBA" id="ARBA00022692"/>
    </source>
</evidence>
<sequence>QTVIQIAAKAISVVIGIVTIGALTRYLGQEGYGNYTTVISYIFFFAVFADLGLYLVTLSEIGKSDTDQLSLFSNAFTIRLCSSILTLIAGAVLIIVFPYPHVVKQGVAIVCFSILANLLDQMDMIILQKNLKLIWSAAAEVSGKLVILAGTLIAIWKGAPLTVIFIVVVFGYAIHFIINFTGARRILPFTLRFDFPVWKRILLTSWPVALSGMFVIIYFKADTILLSLLRPAETAQREVGIYGAPYKVLEVLITFPSLFLGMVMPHLSSAYATADRARFERIFQKSFDLLTLITMPLIAGTLVLAEPLMVSIAGRDFVSSAPVLKILIVATGIIYLTHLSVYGVIATQQQKRMMPFYIVAAVGAVTAYVLTIPRWSYFGAAWTTVAVELFIGLAATRIVWRLMNPHLILNVLLKATLASVLMALVIYFLHPNLLTGLAIGIAVYTLALLLTKGITKTQLTEMLQWRPLPPAPEPPA</sequence>
<feature type="transmembrane region" description="Helical" evidence="6">
    <location>
        <begin position="201"/>
        <end position="219"/>
    </location>
</feature>
<feature type="transmembrane region" description="Helical" evidence="6">
    <location>
        <begin position="131"/>
        <end position="155"/>
    </location>
</feature>
<feature type="transmembrane region" description="Helical" evidence="6">
    <location>
        <begin position="7"/>
        <end position="26"/>
    </location>
</feature>
<dbReference type="CDD" id="cd13128">
    <property type="entry name" value="MATE_Wzx_like"/>
    <property type="match status" value="1"/>
</dbReference>
<feature type="transmembrane region" description="Helical" evidence="6">
    <location>
        <begin position="251"/>
        <end position="274"/>
    </location>
</feature>
<dbReference type="InterPro" id="IPR002797">
    <property type="entry name" value="Polysacc_synth"/>
</dbReference>
<name>A0A1F7VCW7_9BACT</name>
<keyword evidence="3 6" id="KW-0812">Transmembrane</keyword>
<feature type="transmembrane region" description="Helical" evidence="6">
    <location>
        <begin position="161"/>
        <end position="180"/>
    </location>
</feature>
<feature type="transmembrane region" description="Helical" evidence="6">
    <location>
        <begin position="433"/>
        <end position="451"/>
    </location>
</feature>
<evidence type="ECO:0000256" key="4">
    <source>
        <dbReference type="ARBA" id="ARBA00022989"/>
    </source>
</evidence>
<feature type="transmembrane region" description="Helical" evidence="6">
    <location>
        <begin position="356"/>
        <end position="375"/>
    </location>
</feature>
<reference evidence="7 8" key="1">
    <citation type="journal article" date="2016" name="Nat. Commun.">
        <title>Thousands of microbial genomes shed light on interconnected biogeochemical processes in an aquifer system.</title>
        <authorList>
            <person name="Anantharaman K."/>
            <person name="Brown C.T."/>
            <person name="Hug L.A."/>
            <person name="Sharon I."/>
            <person name="Castelle C.J."/>
            <person name="Probst A.J."/>
            <person name="Thomas B.C."/>
            <person name="Singh A."/>
            <person name="Wilkins M.J."/>
            <person name="Karaoz U."/>
            <person name="Brodie E.L."/>
            <person name="Williams K.H."/>
            <person name="Hubbard S.S."/>
            <person name="Banfield J.F."/>
        </authorList>
    </citation>
    <scope>NUCLEOTIDE SEQUENCE [LARGE SCALE GENOMIC DNA]</scope>
</reference>
<evidence type="ECO:0000256" key="5">
    <source>
        <dbReference type="ARBA" id="ARBA00023136"/>
    </source>
</evidence>
<dbReference type="AlphaFoldDB" id="A0A1F7VCW7"/>
<protein>
    <submittedName>
        <fullName evidence="7">Uncharacterized protein</fullName>
    </submittedName>
</protein>
<organism evidence="7 8">
    <name type="scientific">Candidatus Uhrbacteria bacterium RIFCSPLOWO2_02_FULL_49_11</name>
    <dbReference type="NCBI Taxonomy" id="1802409"/>
    <lineage>
        <taxon>Bacteria</taxon>
        <taxon>Candidatus Uhriibacteriota</taxon>
    </lineage>
</organism>
<gene>
    <name evidence="7" type="ORF">A3I42_02325</name>
</gene>
<dbReference type="InterPro" id="IPR050833">
    <property type="entry name" value="Poly_Biosynth_Transport"/>
</dbReference>
<feature type="transmembrane region" description="Helical" evidence="6">
    <location>
        <begin position="76"/>
        <end position="96"/>
    </location>
</feature>
<evidence type="ECO:0000313" key="7">
    <source>
        <dbReference type="EMBL" id="OGL87834.1"/>
    </source>
</evidence>
<evidence type="ECO:0000256" key="6">
    <source>
        <dbReference type="SAM" id="Phobius"/>
    </source>
</evidence>
<keyword evidence="4 6" id="KW-1133">Transmembrane helix</keyword>
<evidence type="ECO:0000313" key="8">
    <source>
        <dbReference type="Proteomes" id="UP000178264"/>
    </source>
</evidence>
<feature type="non-terminal residue" evidence="7">
    <location>
        <position position="1"/>
    </location>
</feature>
<dbReference type="GO" id="GO:0005886">
    <property type="term" value="C:plasma membrane"/>
    <property type="evidence" value="ECO:0007669"/>
    <property type="project" value="UniProtKB-SubCell"/>
</dbReference>
<dbReference type="EMBL" id="MGER01000051">
    <property type="protein sequence ID" value="OGL87834.1"/>
    <property type="molecule type" value="Genomic_DNA"/>
</dbReference>
<feature type="transmembrane region" description="Helical" evidence="6">
    <location>
        <begin position="407"/>
        <end position="427"/>
    </location>
</feature>
<comment type="subcellular location">
    <subcellularLocation>
        <location evidence="1">Cell membrane</location>
        <topology evidence="1">Multi-pass membrane protein</topology>
    </subcellularLocation>
</comment>
<dbReference type="PANTHER" id="PTHR30250:SF11">
    <property type="entry name" value="O-ANTIGEN TRANSPORTER-RELATED"/>
    <property type="match status" value="1"/>
</dbReference>
<feature type="transmembrane region" description="Helical" evidence="6">
    <location>
        <begin position="324"/>
        <end position="344"/>
    </location>
</feature>
<comment type="caution">
    <text evidence="7">The sequence shown here is derived from an EMBL/GenBank/DDBJ whole genome shotgun (WGS) entry which is preliminary data.</text>
</comment>
<dbReference type="PANTHER" id="PTHR30250">
    <property type="entry name" value="PST FAMILY PREDICTED COLANIC ACID TRANSPORTER"/>
    <property type="match status" value="1"/>
</dbReference>
<evidence type="ECO:0000256" key="2">
    <source>
        <dbReference type="ARBA" id="ARBA00022475"/>
    </source>
</evidence>
<keyword evidence="2" id="KW-1003">Cell membrane</keyword>
<keyword evidence="5 6" id="KW-0472">Membrane</keyword>
<evidence type="ECO:0000256" key="1">
    <source>
        <dbReference type="ARBA" id="ARBA00004651"/>
    </source>
</evidence>